<evidence type="ECO:0000313" key="2">
    <source>
        <dbReference type="EMBL" id="GAA0245547.1"/>
    </source>
</evidence>
<gene>
    <name evidence="2" type="ORF">GCM10009539_33630</name>
</gene>
<dbReference type="EMBL" id="BAAAGX010000014">
    <property type="protein sequence ID" value="GAA0245547.1"/>
    <property type="molecule type" value="Genomic_DNA"/>
</dbReference>
<evidence type="ECO:0000313" key="3">
    <source>
        <dbReference type="Proteomes" id="UP001500967"/>
    </source>
</evidence>
<feature type="region of interest" description="Disordered" evidence="1">
    <location>
        <begin position="1"/>
        <end position="62"/>
    </location>
</feature>
<evidence type="ECO:0000256" key="1">
    <source>
        <dbReference type="SAM" id="MobiDB-lite"/>
    </source>
</evidence>
<reference evidence="2 3" key="1">
    <citation type="journal article" date="2019" name="Int. J. Syst. Evol. Microbiol.">
        <title>The Global Catalogue of Microorganisms (GCM) 10K type strain sequencing project: providing services to taxonomists for standard genome sequencing and annotation.</title>
        <authorList>
            <consortium name="The Broad Institute Genomics Platform"/>
            <consortium name="The Broad Institute Genome Sequencing Center for Infectious Disease"/>
            <person name="Wu L."/>
            <person name="Ma J."/>
        </authorList>
    </citation>
    <scope>NUCLEOTIDE SEQUENCE [LARGE SCALE GENOMIC DNA]</scope>
    <source>
        <strain evidence="2 3">JCM 10425</strain>
    </source>
</reference>
<protein>
    <submittedName>
        <fullName evidence="2">Uncharacterized protein</fullName>
    </submittedName>
</protein>
<keyword evidence="3" id="KW-1185">Reference proteome</keyword>
<sequence length="139" mass="14358">MRTLARGRPGPDVPARIAPGAHPNGVSASVREETDQLSNGRSSGPLPKRTLSAPEINTGSLHSTKGKVMSTIIDAEALFASALQPSDRPTPEQVRAAIAGALLTCGGADGCAARLAAEFGEHPEIAVLRMQWAIQTLAA</sequence>
<name>A0ABN0UBZ0_9ACTN</name>
<comment type="caution">
    <text evidence="2">The sequence shown here is derived from an EMBL/GenBank/DDBJ whole genome shotgun (WGS) entry which is preliminary data.</text>
</comment>
<organism evidence="2 3">
    <name type="scientific">Cryptosporangium japonicum</name>
    <dbReference type="NCBI Taxonomy" id="80872"/>
    <lineage>
        <taxon>Bacteria</taxon>
        <taxon>Bacillati</taxon>
        <taxon>Actinomycetota</taxon>
        <taxon>Actinomycetes</taxon>
        <taxon>Cryptosporangiales</taxon>
        <taxon>Cryptosporangiaceae</taxon>
        <taxon>Cryptosporangium</taxon>
    </lineage>
</organism>
<dbReference type="Proteomes" id="UP001500967">
    <property type="component" value="Unassembled WGS sequence"/>
</dbReference>
<accession>A0ABN0UBZ0</accession>
<proteinExistence type="predicted"/>